<dbReference type="EMBL" id="IACK01065386">
    <property type="protein sequence ID" value="LAA76661.1"/>
    <property type="molecule type" value="Transcribed_RNA"/>
</dbReference>
<accession>A0A2D4HXG2</accession>
<name>A0A2D4HXG2_MICLE</name>
<reference evidence="2" key="1">
    <citation type="submission" date="2017-07" db="EMBL/GenBank/DDBJ databases">
        <authorList>
            <person name="Mikheyev A."/>
            <person name="Grau M."/>
        </authorList>
    </citation>
    <scope>NUCLEOTIDE SEQUENCE</scope>
    <source>
        <tissue evidence="2">Venom_gland</tissue>
    </source>
</reference>
<feature type="transmembrane region" description="Helical" evidence="1">
    <location>
        <begin position="37"/>
        <end position="57"/>
    </location>
</feature>
<evidence type="ECO:0000313" key="2">
    <source>
        <dbReference type="EMBL" id="LAA76661.1"/>
    </source>
</evidence>
<evidence type="ECO:0000256" key="1">
    <source>
        <dbReference type="SAM" id="Phobius"/>
    </source>
</evidence>
<keyword evidence="1" id="KW-0812">Transmembrane</keyword>
<protein>
    <submittedName>
        <fullName evidence="2">Uncharacterized protein</fullName>
    </submittedName>
</protein>
<organism evidence="2">
    <name type="scientific">Micrurus lemniscatus lemniscatus</name>
    <dbReference type="NCBI Taxonomy" id="129467"/>
    <lineage>
        <taxon>Eukaryota</taxon>
        <taxon>Metazoa</taxon>
        <taxon>Chordata</taxon>
        <taxon>Craniata</taxon>
        <taxon>Vertebrata</taxon>
        <taxon>Euteleostomi</taxon>
        <taxon>Lepidosauria</taxon>
        <taxon>Squamata</taxon>
        <taxon>Bifurcata</taxon>
        <taxon>Unidentata</taxon>
        <taxon>Episquamata</taxon>
        <taxon>Toxicofera</taxon>
        <taxon>Serpentes</taxon>
        <taxon>Colubroidea</taxon>
        <taxon>Elapidae</taxon>
        <taxon>Elapinae</taxon>
        <taxon>Micrurus</taxon>
    </lineage>
</organism>
<dbReference type="AlphaFoldDB" id="A0A2D4HXG2"/>
<reference evidence="2" key="2">
    <citation type="submission" date="2017-11" db="EMBL/GenBank/DDBJ databases">
        <title>Coralsnake Venomics: Analyses of Venom Gland Transcriptomes and Proteomes of Six Brazilian Taxa.</title>
        <authorList>
            <person name="Aird S.D."/>
            <person name="Jorge da Silva N."/>
            <person name="Qiu L."/>
            <person name="Villar-Briones A."/>
            <person name="Aparecida-Saddi V."/>
            <person name="Campos-Telles M.P."/>
            <person name="Grau M."/>
            <person name="Mikheyev A.S."/>
        </authorList>
    </citation>
    <scope>NUCLEOTIDE SEQUENCE</scope>
    <source>
        <tissue evidence="2">Venom_gland</tissue>
    </source>
</reference>
<proteinExistence type="predicted"/>
<keyword evidence="1" id="KW-0472">Membrane</keyword>
<keyword evidence="1" id="KW-1133">Transmembrane helix</keyword>
<sequence length="107" mass="12042">MGKRGFPPPRISEAINYGYQGEALPPLPSFIAPPSPTMAAVCFSAALCYDLTFLVLISKQVEMFCRWKIASAFYFYPVLLFQADVMLKGSAQIPPLNCPRLFYHFKQ</sequence>